<feature type="signal peptide" evidence="2">
    <location>
        <begin position="1"/>
        <end position="19"/>
    </location>
</feature>
<dbReference type="AlphaFoldDB" id="A0A9Q8Q9Z3"/>
<proteinExistence type="predicted"/>
<keyword evidence="2" id="KW-0732">Signal</keyword>
<feature type="region of interest" description="Disordered" evidence="1">
    <location>
        <begin position="19"/>
        <end position="78"/>
    </location>
</feature>
<feature type="compositionally biased region" description="Low complexity" evidence="1">
    <location>
        <begin position="19"/>
        <end position="32"/>
    </location>
</feature>
<dbReference type="GeneID" id="72063726"/>
<dbReference type="KEGG" id="ptkz:JDV02_001764"/>
<evidence type="ECO:0000256" key="2">
    <source>
        <dbReference type="SAM" id="SignalP"/>
    </source>
</evidence>
<evidence type="ECO:0000313" key="4">
    <source>
        <dbReference type="Proteomes" id="UP000829364"/>
    </source>
</evidence>
<accession>A0A9Q8Q9Z3</accession>
<feature type="chain" id="PRO_5040265805" evidence="2">
    <location>
        <begin position="20"/>
        <end position="227"/>
    </location>
</feature>
<dbReference type="OrthoDB" id="3552888at2759"/>
<organism evidence="3 4">
    <name type="scientific">Purpureocillium takamizusanense</name>
    <dbReference type="NCBI Taxonomy" id="2060973"/>
    <lineage>
        <taxon>Eukaryota</taxon>
        <taxon>Fungi</taxon>
        <taxon>Dikarya</taxon>
        <taxon>Ascomycota</taxon>
        <taxon>Pezizomycotina</taxon>
        <taxon>Sordariomycetes</taxon>
        <taxon>Hypocreomycetidae</taxon>
        <taxon>Hypocreales</taxon>
        <taxon>Ophiocordycipitaceae</taxon>
        <taxon>Purpureocillium</taxon>
    </lineage>
</organism>
<dbReference type="RefSeq" id="XP_047838690.1">
    <property type="nucleotide sequence ID" value="XM_047982724.1"/>
</dbReference>
<protein>
    <submittedName>
        <fullName evidence="3">Uncharacterized protein</fullName>
    </submittedName>
</protein>
<name>A0A9Q8Q9Z3_9HYPO</name>
<reference evidence="3" key="1">
    <citation type="submission" date="2021-11" db="EMBL/GenBank/DDBJ databases">
        <title>Purpureocillium_takamizusanense_genome.</title>
        <authorList>
            <person name="Nguyen N.-H."/>
        </authorList>
    </citation>
    <scope>NUCLEOTIDE SEQUENCE</scope>
    <source>
        <strain evidence="3">PT3</strain>
    </source>
</reference>
<keyword evidence="4" id="KW-1185">Reference proteome</keyword>
<evidence type="ECO:0000313" key="3">
    <source>
        <dbReference type="EMBL" id="UNI15209.1"/>
    </source>
</evidence>
<dbReference type="Proteomes" id="UP000829364">
    <property type="component" value="Chromosome 1"/>
</dbReference>
<dbReference type="EMBL" id="CP086354">
    <property type="protein sequence ID" value="UNI15209.1"/>
    <property type="molecule type" value="Genomic_DNA"/>
</dbReference>
<evidence type="ECO:0000256" key="1">
    <source>
        <dbReference type="SAM" id="MobiDB-lite"/>
    </source>
</evidence>
<sequence length="227" mass="24979">MKKALTILLVGLSSALARAAPAPDGRGMPARAAHPDAGPPTLGGTLQEYTDRTDDAPTTAKRGPDHDDDDGAGGLDKRWDKEEWSKADVICSEKQWGLVHNLAYNDVIDMYEKTWRKGSLVVLPEGPRKCMELFCQYETAFFACNDHAKSYTIQDGMVISHGIREMWKRCHNNQLDDMIGAQIFSPNNWNIIMRRDVSCGPDRGGFALKARGTGHRGGGNAHQGPDE</sequence>
<gene>
    <name evidence="3" type="ORF">JDV02_001764</name>
</gene>